<organism evidence="1 2">
    <name type="scientific">Panagrolaimus sp. PS1159</name>
    <dbReference type="NCBI Taxonomy" id="55785"/>
    <lineage>
        <taxon>Eukaryota</taxon>
        <taxon>Metazoa</taxon>
        <taxon>Ecdysozoa</taxon>
        <taxon>Nematoda</taxon>
        <taxon>Chromadorea</taxon>
        <taxon>Rhabditida</taxon>
        <taxon>Tylenchina</taxon>
        <taxon>Panagrolaimomorpha</taxon>
        <taxon>Panagrolaimoidea</taxon>
        <taxon>Panagrolaimidae</taxon>
        <taxon>Panagrolaimus</taxon>
    </lineage>
</organism>
<sequence>MKDILQCSLFYVPPKFLQDFAFSSPIIRYIIKDAQSGILQKLYQSCKYFFGKRRQPLCYYLSYWCQKDVDIQYFKNGINIRDYANSDELRNICLTGALNEFSEIIKQIIPKLSESRLRYINFHMGNLSIAEYDFLTKSGEIEYIWMLFTKITIDGKDESEPIILENLLKNLPKAKYLQ</sequence>
<dbReference type="WBParaSite" id="PS1159_v2.g12858.t1">
    <property type="protein sequence ID" value="PS1159_v2.g12858.t1"/>
    <property type="gene ID" value="PS1159_v2.g12858"/>
</dbReference>
<proteinExistence type="predicted"/>
<reference evidence="2" key="1">
    <citation type="submission" date="2022-11" db="UniProtKB">
        <authorList>
            <consortium name="WormBaseParasite"/>
        </authorList>
    </citation>
    <scope>IDENTIFICATION</scope>
</reference>
<accession>A0AC35F1H3</accession>
<name>A0AC35F1H3_9BILA</name>
<protein>
    <submittedName>
        <fullName evidence="2">Uncharacterized protein</fullName>
    </submittedName>
</protein>
<dbReference type="Proteomes" id="UP000887580">
    <property type="component" value="Unplaced"/>
</dbReference>
<evidence type="ECO:0000313" key="1">
    <source>
        <dbReference type="Proteomes" id="UP000887580"/>
    </source>
</evidence>
<evidence type="ECO:0000313" key="2">
    <source>
        <dbReference type="WBParaSite" id="PS1159_v2.g12858.t1"/>
    </source>
</evidence>